<accession>A0A820S093</accession>
<dbReference type="Pfam" id="PF18770">
    <property type="entry name" value="Arm_vescicular"/>
    <property type="match status" value="1"/>
</dbReference>
<sequence length="84" mass="9176">NVHLLLQVIRILVSPTNSHQNIVACQRTVSQCGLLHRLCVMLTLTTIPADVLAETINTIGDVVRGHTENQQFLGSVMNTTGEVQ</sequence>
<evidence type="ECO:0000313" key="2">
    <source>
        <dbReference type="EMBL" id="CAF4450512.1"/>
    </source>
</evidence>
<dbReference type="EMBL" id="CAJOAZ010032839">
    <property type="protein sequence ID" value="CAF4450512.1"/>
    <property type="molecule type" value="Genomic_DNA"/>
</dbReference>
<dbReference type="GO" id="GO:0006886">
    <property type="term" value="P:intracellular protein transport"/>
    <property type="evidence" value="ECO:0007669"/>
    <property type="project" value="TreeGrafter"/>
</dbReference>
<proteinExistence type="predicted"/>
<feature type="non-terminal residue" evidence="2">
    <location>
        <position position="1"/>
    </location>
</feature>
<organism evidence="2 3">
    <name type="scientific">Adineta steineri</name>
    <dbReference type="NCBI Taxonomy" id="433720"/>
    <lineage>
        <taxon>Eukaryota</taxon>
        <taxon>Metazoa</taxon>
        <taxon>Spiralia</taxon>
        <taxon>Gnathifera</taxon>
        <taxon>Rotifera</taxon>
        <taxon>Eurotatoria</taxon>
        <taxon>Bdelloidea</taxon>
        <taxon>Adinetida</taxon>
        <taxon>Adinetidae</taxon>
        <taxon>Adineta</taxon>
    </lineage>
</organism>
<dbReference type="GO" id="GO:0005795">
    <property type="term" value="C:Golgi stack"/>
    <property type="evidence" value="ECO:0007669"/>
    <property type="project" value="TreeGrafter"/>
</dbReference>
<comment type="caution">
    <text evidence="2">The sequence shown here is derived from an EMBL/GenBank/DDBJ whole genome shotgun (WGS) entry which is preliminary data.</text>
</comment>
<dbReference type="GO" id="GO:0045056">
    <property type="term" value="P:transcytosis"/>
    <property type="evidence" value="ECO:0007669"/>
    <property type="project" value="TreeGrafter"/>
</dbReference>
<reference evidence="2" key="1">
    <citation type="submission" date="2021-02" db="EMBL/GenBank/DDBJ databases">
        <authorList>
            <person name="Nowell W R."/>
        </authorList>
    </citation>
    <scope>NUCLEOTIDE SEQUENCE</scope>
</reference>
<evidence type="ECO:0000313" key="3">
    <source>
        <dbReference type="Proteomes" id="UP000663844"/>
    </source>
</evidence>
<dbReference type="GO" id="GO:0006888">
    <property type="term" value="P:endoplasmic reticulum to Golgi vesicle-mediated transport"/>
    <property type="evidence" value="ECO:0007669"/>
    <property type="project" value="TreeGrafter"/>
</dbReference>
<evidence type="ECO:0000256" key="1">
    <source>
        <dbReference type="SAM" id="SignalP"/>
    </source>
</evidence>
<dbReference type="GO" id="GO:0005783">
    <property type="term" value="C:endoplasmic reticulum"/>
    <property type="evidence" value="ECO:0007669"/>
    <property type="project" value="TreeGrafter"/>
</dbReference>
<name>A0A820S093_9BILA</name>
<keyword evidence="1" id="KW-0732">Signal</keyword>
<dbReference type="InterPro" id="IPR011989">
    <property type="entry name" value="ARM-like"/>
</dbReference>
<dbReference type="AlphaFoldDB" id="A0A820S093"/>
<feature type="signal peptide" evidence="1">
    <location>
        <begin position="1"/>
        <end position="18"/>
    </location>
</feature>
<dbReference type="PANTHER" id="PTHR10013">
    <property type="entry name" value="GENERAL VESICULAR TRANSPORT FACTOR P115"/>
    <property type="match status" value="1"/>
</dbReference>
<dbReference type="Proteomes" id="UP000663844">
    <property type="component" value="Unassembled WGS sequence"/>
</dbReference>
<feature type="chain" id="PRO_5032377078" evidence="1">
    <location>
        <begin position="19"/>
        <end position="84"/>
    </location>
</feature>
<dbReference type="GO" id="GO:0061025">
    <property type="term" value="P:membrane fusion"/>
    <property type="evidence" value="ECO:0007669"/>
    <property type="project" value="TreeGrafter"/>
</dbReference>
<protein>
    <submittedName>
        <fullName evidence="2">Uncharacterized protein</fullName>
    </submittedName>
</protein>
<dbReference type="Gene3D" id="1.25.10.10">
    <property type="entry name" value="Leucine-rich Repeat Variant"/>
    <property type="match status" value="1"/>
</dbReference>
<dbReference type="PANTHER" id="PTHR10013:SF0">
    <property type="entry name" value="GENERAL VESICULAR TRANSPORT FACTOR P115"/>
    <property type="match status" value="1"/>
</dbReference>
<dbReference type="InterPro" id="IPR024095">
    <property type="entry name" value="Vesicle_P115"/>
</dbReference>
<gene>
    <name evidence="2" type="ORF">OXD698_LOCUS54365</name>
</gene>
<dbReference type="InterPro" id="IPR041209">
    <property type="entry name" value="P115_Arm_rpt"/>
</dbReference>
<dbReference type="GO" id="GO:0012507">
    <property type="term" value="C:ER to Golgi transport vesicle membrane"/>
    <property type="evidence" value="ECO:0007669"/>
    <property type="project" value="TreeGrafter"/>
</dbReference>
<dbReference type="GO" id="GO:0048211">
    <property type="term" value="P:Golgi vesicle docking"/>
    <property type="evidence" value="ECO:0007669"/>
    <property type="project" value="TreeGrafter"/>
</dbReference>
<feature type="non-terminal residue" evidence="2">
    <location>
        <position position="84"/>
    </location>
</feature>